<gene>
    <name evidence="6" type="ordered locus">Rxyl_2379</name>
</gene>
<keyword evidence="1 4" id="KW-0479">Metal-binding</keyword>
<dbReference type="PROSITE" id="PS00059">
    <property type="entry name" value="ADH_ZINC"/>
    <property type="match status" value="1"/>
</dbReference>
<evidence type="ECO:0000256" key="3">
    <source>
        <dbReference type="ARBA" id="ARBA00023002"/>
    </source>
</evidence>
<dbReference type="SMART" id="SM00829">
    <property type="entry name" value="PKS_ER"/>
    <property type="match status" value="1"/>
</dbReference>
<reference evidence="6 7" key="1">
    <citation type="submission" date="2006-06" db="EMBL/GenBank/DDBJ databases">
        <title>Complete sequence of Rubrobacter xylanophilus DSM 9941.</title>
        <authorList>
            <consortium name="US DOE Joint Genome Institute"/>
            <person name="Copeland A."/>
            <person name="Lucas S."/>
            <person name="Lapidus A."/>
            <person name="Barry K."/>
            <person name="Detter J.C."/>
            <person name="Glavina del Rio T."/>
            <person name="Hammon N."/>
            <person name="Israni S."/>
            <person name="Dalin E."/>
            <person name="Tice H."/>
            <person name="Pitluck S."/>
            <person name="Munk A.C."/>
            <person name="Brettin T."/>
            <person name="Bruce D."/>
            <person name="Han C."/>
            <person name="Tapia R."/>
            <person name="Gilna P."/>
            <person name="Schmutz J."/>
            <person name="Larimer F."/>
            <person name="Land M."/>
            <person name="Hauser L."/>
            <person name="Kyrpides N."/>
            <person name="Lykidis A."/>
            <person name="da Costa M.S."/>
            <person name="Rainey F.A."/>
            <person name="Empadinhas N."/>
            <person name="Jolivet E."/>
            <person name="Battista J.R."/>
            <person name="Richardson P."/>
        </authorList>
    </citation>
    <scope>NUCLEOTIDE SEQUENCE [LARGE SCALE GENOMIC DNA]</scope>
    <source>
        <strain evidence="7">DSM 9941 / NBRC 16129 / PRD-1</strain>
    </source>
</reference>
<keyword evidence="7" id="KW-1185">Reference proteome</keyword>
<dbReference type="InterPro" id="IPR013149">
    <property type="entry name" value="ADH-like_C"/>
</dbReference>
<accession>Q1ATH1</accession>
<dbReference type="HOGENOM" id="CLU_026673_11_0_11"/>
<dbReference type="AlphaFoldDB" id="Q1ATH1"/>
<dbReference type="InterPro" id="IPR002328">
    <property type="entry name" value="ADH_Zn_CS"/>
</dbReference>
<organism evidence="6 7">
    <name type="scientific">Rubrobacter xylanophilus (strain DSM 9941 / JCM 11954 / NBRC 16129 / PRD-1)</name>
    <dbReference type="NCBI Taxonomy" id="266117"/>
    <lineage>
        <taxon>Bacteria</taxon>
        <taxon>Bacillati</taxon>
        <taxon>Actinomycetota</taxon>
        <taxon>Rubrobacteria</taxon>
        <taxon>Rubrobacterales</taxon>
        <taxon>Rubrobacteraceae</taxon>
        <taxon>Rubrobacter</taxon>
    </lineage>
</organism>
<sequence>MKGMVAALAGPERVEVRSFDVPEPEPGAVVARVRRANVCGSEVHIYHFHHPLIRECVLGHEFVGEIVALGEGVTTDYAGQPVREGDRVTAPYYLTCRRCPACLRGDFNLCQRAYAFWSRPPEVEPHFHGAFATHYYIHPDQYFYRVPEGLPDEVVAGANCGLSQVLFGLHRAGLSAGDTLVVQGAGGLGLYAAAVGRHMGARVVAVEGIPERLELARRFGAEEVVDMAEHPTPGERAGRVRELTGGYGADVVLEVTGVPAAFVEALELARPGGCVVEIGNVNVGREHEVPLAPGLITRKMLRIQGFVRYQPWYLHRALRFLEQHHREHPFGELTDREYPLKQVGEAIEREEARRVARPAIVPDL</sequence>
<dbReference type="SUPFAM" id="SSF50129">
    <property type="entry name" value="GroES-like"/>
    <property type="match status" value="1"/>
</dbReference>
<dbReference type="GO" id="GO:0008270">
    <property type="term" value="F:zinc ion binding"/>
    <property type="evidence" value="ECO:0007669"/>
    <property type="project" value="InterPro"/>
</dbReference>
<protein>
    <submittedName>
        <fullName evidence="6">Alcohol dehydrogenase, zinc-binding protein</fullName>
    </submittedName>
</protein>
<evidence type="ECO:0000256" key="4">
    <source>
        <dbReference type="RuleBase" id="RU361277"/>
    </source>
</evidence>
<evidence type="ECO:0000256" key="2">
    <source>
        <dbReference type="ARBA" id="ARBA00022833"/>
    </source>
</evidence>
<dbReference type="InterPro" id="IPR011032">
    <property type="entry name" value="GroES-like_sf"/>
</dbReference>
<dbReference type="Pfam" id="PF08240">
    <property type="entry name" value="ADH_N"/>
    <property type="match status" value="1"/>
</dbReference>
<dbReference type="InterPro" id="IPR020843">
    <property type="entry name" value="ER"/>
</dbReference>
<name>Q1ATH1_RUBXD</name>
<evidence type="ECO:0000313" key="7">
    <source>
        <dbReference type="Proteomes" id="UP000006637"/>
    </source>
</evidence>
<dbReference type="Gene3D" id="3.90.180.10">
    <property type="entry name" value="Medium-chain alcohol dehydrogenases, catalytic domain"/>
    <property type="match status" value="1"/>
</dbReference>
<comment type="cofactor">
    <cofactor evidence="4">
        <name>Zn(2+)</name>
        <dbReference type="ChEBI" id="CHEBI:29105"/>
    </cofactor>
</comment>
<dbReference type="PhylomeDB" id="Q1ATH1"/>
<dbReference type="OrthoDB" id="9797931at2"/>
<dbReference type="PANTHER" id="PTHR43401:SF2">
    <property type="entry name" value="L-THREONINE 3-DEHYDROGENASE"/>
    <property type="match status" value="1"/>
</dbReference>
<dbReference type="STRING" id="266117.Rxyl_2379"/>
<keyword evidence="3" id="KW-0560">Oxidoreductase</keyword>
<dbReference type="CDD" id="cd08231">
    <property type="entry name" value="MDR_TM0436_like"/>
    <property type="match status" value="1"/>
</dbReference>
<keyword evidence="2 4" id="KW-0862">Zinc</keyword>
<comment type="similarity">
    <text evidence="4">Belongs to the zinc-containing alcohol dehydrogenase family.</text>
</comment>
<evidence type="ECO:0000256" key="1">
    <source>
        <dbReference type="ARBA" id="ARBA00022723"/>
    </source>
</evidence>
<dbReference type="InterPro" id="IPR050129">
    <property type="entry name" value="Zn_alcohol_dh"/>
</dbReference>
<evidence type="ECO:0000259" key="5">
    <source>
        <dbReference type="SMART" id="SM00829"/>
    </source>
</evidence>
<dbReference type="Pfam" id="PF00107">
    <property type="entry name" value="ADH_zinc_N"/>
    <property type="match status" value="1"/>
</dbReference>
<dbReference type="GO" id="GO:0016491">
    <property type="term" value="F:oxidoreductase activity"/>
    <property type="evidence" value="ECO:0007669"/>
    <property type="project" value="UniProtKB-KW"/>
</dbReference>
<proteinExistence type="inferred from homology"/>
<dbReference type="eggNOG" id="COG1063">
    <property type="taxonomic scope" value="Bacteria"/>
</dbReference>
<dbReference type="KEGG" id="rxy:Rxyl_2379"/>
<dbReference type="PANTHER" id="PTHR43401">
    <property type="entry name" value="L-THREONINE 3-DEHYDROGENASE"/>
    <property type="match status" value="1"/>
</dbReference>
<dbReference type="EMBL" id="CP000386">
    <property type="protein sequence ID" value="ABG05307.1"/>
    <property type="molecule type" value="Genomic_DNA"/>
</dbReference>
<dbReference type="RefSeq" id="WP_011565320.1">
    <property type="nucleotide sequence ID" value="NC_008148.1"/>
</dbReference>
<feature type="domain" description="Enoyl reductase (ER)" evidence="5">
    <location>
        <begin position="10"/>
        <end position="360"/>
    </location>
</feature>
<dbReference type="InterPro" id="IPR036291">
    <property type="entry name" value="NAD(P)-bd_dom_sf"/>
</dbReference>
<dbReference type="InterPro" id="IPR013154">
    <property type="entry name" value="ADH-like_N"/>
</dbReference>
<dbReference type="Proteomes" id="UP000006637">
    <property type="component" value="Chromosome"/>
</dbReference>
<dbReference type="SUPFAM" id="SSF51735">
    <property type="entry name" value="NAD(P)-binding Rossmann-fold domains"/>
    <property type="match status" value="1"/>
</dbReference>
<evidence type="ECO:0000313" key="6">
    <source>
        <dbReference type="EMBL" id="ABG05307.1"/>
    </source>
</evidence>